<dbReference type="GO" id="GO:0008236">
    <property type="term" value="F:serine-type peptidase activity"/>
    <property type="evidence" value="ECO:0007669"/>
    <property type="project" value="InterPro"/>
</dbReference>
<reference evidence="3 4" key="1">
    <citation type="submission" date="2019-06" db="EMBL/GenBank/DDBJ databases">
        <title>Genomic Encyclopedia of Type Strains, Phase IV (KMG-V): Genome sequencing to study the core and pangenomes of soil and plant-associated prokaryotes.</title>
        <authorList>
            <person name="Whitman W."/>
        </authorList>
    </citation>
    <scope>NUCLEOTIDE SEQUENCE [LARGE SCALE GENOMIC DNA]</scope>
    <source>
        <strain evidence="3 4">BR 12005</strain>
    </source>
</reference>
<evidence type="ECO:0000259" key="2">
    <source>
        <dbReference type="Pfam" id="PF03572"/>
    </source>
</evidence>
<proteinExistence type="predicted"/>
<feature type="region of interest" description="Disordered" evidence="1">
    <location>
        <begin position="497"/>
        <end position="521"/>
    </location>
</feature>
<organism evidence="3 4">
    <name type="scientific">Nitrospirillum amazonense</name>
    <dbReference type="NCBI Taxonomy" id="28077"/>
    <lineage>
        <taxon>Bacteria</taxon>
        <taxon>Pseudomonadati</taxon>
        <taxon>Pseudomonadota</taxon>
        <taxon>Alphaproteobacteria</taxon>
        <taxon>Rhodospirillales</taxon>
        <taxon>Azospirillaceae</taxon>
        <taxon>Nitrospirillum</taxon>
    </lineage>
</organism>
<dbReference type="Proteomes" id="UP000320516">
    <property type="component" value="Unassembled WGS sequence"/>
</dbReference>
<protein>
    <submittedName>
        <fullName evidence="3">Peptidase S41-like protein</fullName>
    </submittedName>
</protein>
<feature type="compositionally biased region" description="Pro residues" evidence="1">
    <location>
        <begin position="511"/>
        <end position="521"/>
    </location>
</feature>
<dbReference type="InterPro" id="IPR005151">
    <property type="entry name" value="Tail-specific_protease"/>
</dbReference>
<gene>
    <name evidence="3" type="ORF">FBZ87_12041</name>
</gene>
<dbReference type="EMBL" id="VITV01000020">
    <property type="protein sequence ID" value="TWB65644.1"/>
    <property type="molecule type" value="Genomic_DNA"/>
</dbReference>
<sequence>MPLHRLVLFFLMVVICLPAIAGVRSDYPPKPTTVQGWRKAAAEDLAAIHTLLKENHPAMVVDKGGESFKAWIDKGYEQAKRQIPDIRGEWDYYFLITHYVGGFRDAHIGINRHSDLPEPEIQRWPGIVLAYANGRYVVHSTAPWLADRAPPLGAELVTCDGHSVDALARARLDLYWENMDLERGAYQGAWQLLMDVGNGFAPQPRTCLFRTPAGIRSYPLEYRKPVTEDDLSNRVSATAPATSSPLGVTNPLPGVWWIALPSMRPAKADWDALITDVESHLADIRAAHQVVIDLRGNLGGNDMIPFHLASLLWGRDFLLSHEHKTPRVIYRATPLIIRKYKKLEEKSLLLDSTIARITPPLQRALNEGKSKLIFNSSQSNLDDTRPDNRMNGQVVLLTDHNCVSACLDGMDMMLPLPNTVQAGWETWADTIFGAVIHKSLPSRRWSLYFSVNAAVDRCRGNNIPYRPLPGFRFSGDITDTAAIQAWVQHLPATPADWGATGPGCPRSQPQPVHPPPMAIMD</sequence>
<dbReference type="RefSeq" id="WP_145613962.1">
    <property type="nucleotide sequence ID" value="NZ_VITV01000020.1"/>
</dbReference>
<accession>A0A560J8M2</accession>
<dbReference type="SUPFAM" id="SSF52096">
    <property type="entry name" value="ClpP/crotonase"/>
    <property type="match status" value="1"/>
</dbReference>
<dbReference type="AlphaFoldDB" id="A0A560J8M2"/>
<dbReference type="Pfam" id="PF03572">
    <property type="entry name" value="Peptidase_S41"/>
    <property type="match status" value="1"/>
</dbReference>
<dbReference type="InterPro" id="IPR029045">
    <property type="entry name" value="ClpP/crotonase-like_dom_sf"/>
</dbReference>
<evidence type="ECO:0000256" key="1">
    <source>
        <dbReference type="SAM" id="MobiDB-lite"/>
    </source>
</evidence>
<dbReference type="GO" id="GO:0006508">
    <property type="term" value="P:proteolysis"/>
    <property type="evidence" value="ECO:0007669"/>
    <property type="project" value="InterPro"/>
</dbReference>
<evidence type="ECO:0000313" key="4">
    <source>
        <dbReference type="Proteomes" id="UP000320516"/>
    </source>
</evidence>
<comment type="caution">
    <text evidence="3">The sequence shown here is derived from an EMBL/GenBank/DDBJ whole genome shotgun (WGS) entry which is preliminary data.</text>
</comment>
<dbReference type="Gene3D" id="3.90.226.10">
    <property type="entry name" value="2-enoyl-CoA Hydratase, Chain A, domain 1"/>
    <property type="match status" value="1"/>
</dbReference>
<feature type="domain" description="Tail specific protease" evidence="2">
    <location>
        <begin position="258"/>
        <end position="405"/>
    </location>
</feature>
<name>A0A560J8M2_9PROT</name>
<evidence type="ECO:0000313" key="3">
    <source>
        <dbReference type="EMBL" id="TWB65644.1"/>
    </source>
</evidence>